<keyword evidence="4 6" id="KW-1133">Transmembrane helix</keyword>
<evidence type="ECO:0000256" key="5">
    <source>
        <dbReference type="ARBA" id="ARBA00023136"/>
    </source>
</evidence>
<feature type="domain" description="ResB-like" evidence="7">
    <location>
        <begin position="18"/>
        <end position="336"/>
    </location>
</feature>
<feature type="transmembrane region" description="Helical" evidence="6">
    <location>
        <begin position="20"/>
        <end position="38"/>
    </location>
</feature>
<dbReference type="InterPro" id="IPR007816">
    <property type="entry name" value="ResB-like_domain"/>
</dbReference>
<sequence length="444" mass="48296">MPAAQSILSPVTDLFKSVRLTVALLLMLAATSILGTVIPQNKHASDYIQAFGDPLYRIFHILDLTDMYGSWWFILLIILLTLNITVCTVTRFRTTLKLSFGKGFKGFSSLPFQAEAAFERAPQDLEASVQTALSSRFSSTRRVESTDGIAFDAEKGRWSRMGADVVHAGILILLAGALVGSLFGYDGSVNVPEGESVDTIMLRNTNEKMPLGFTVRCNDFSISHYDTGSVKEYRSSLTVLEGDQEVLTRDIIVNKPLTYNGVTFYQSSYGSMGAKDFSFAFTEKATGKTVTQSVDIGETVSFAPGKTFTFDRYASNHAFSGRSVGEAAIGTLTEGGSSKEVVLLSRFSNFDKMRKGDWILSIAGHEHAYYTGLQVTYDPGVGLVYTGFLLMIAGCFVAFFTGHKKIRVTIAPAAQGSTVTVSGAAPKNKVWVTRYARQLLSGLG</sequence>
<proteinExistence type="predicted"/>
<evidence type="ECO:0000256" key="2">
    <source>
        <dbReference type="ARBA" id="ARBA00022692"/>
    </source>
</evidence>
<dbReference type="AlphaFoldDB" id="A0A1G5J391"/>
<evidence type="ECO:0000256" key="3">
    <source>
        <dbReference type="ARBA" id="ARBA00022748"/>
    </source>
</evidence>
<dbReference type="EMBL" id="FMUX01000024">
    <property type="protein sequence ID" value="SCY82803.1"/>
    <property type="molecule type" value="Genomic_DNA"/>
</dbReference>
<gene>
    <name evidence="8" type="ORF">SAMN05216233_12467</name>
</gene>
<evidence type="ECO:0000256" key="1">
    <source>
        <dbReference type="ARBA" id="ARBA00004141"/>
    </source>
</evidence>
<evidence type="ECO:0000313" key="8">
    <source>
        <dbReference type="EMBL" id="SCY82803.1"/>
    </source>
</evidence>
<feature type="domain" description="ResB-like" evidence="7">
    <location>
        <begin position="352"/>
        <end position="429"/>
    </location>
</feature>
<dbReference type="GO" id="GO:0017004">
    <property type="term" value="P:cytochrome complex assembly"/>
    <property type="evidence" value="ECO:0007669"/>
    <property type="project" value="UniProtKB-KW"/>
</dbReference>
<dbReference type="Pfam" id="PF05140">
    <property type="entry name" value="ResB"/>
    <property type="match status" value="2"/>
</dbReference>
<feature type="transmembrane region" description="Helical" evidence="6">
    <location>
        <begin position="165"/>
        <end position="185"/>
    </location>
</feature>
<keyword evidence="2 6" id="KW-0812">Transmembrane</keyword>
<feature type="transmembrane region" description="Helical" evidence="6">
    <location>
        <begin position="382"/>
        <end position="400"/>
    </location>
</feature>
<evidence type="ECO:0000259" key="7">
    <source>
        <dbReference type="Pfam" id="PF05140"/>
    </source>
</evidence>
<dbReference type="GO" id="GO:0016020">
    <property type="term" value="C:membrane"/>
    <property type="evidence" value="ECO:0007669"/>
    <property type="project" value="UniProtKB-SubCell"/>
</dbReference>
<reference evidence="8 9" key="1">
    <citation type="submission" date="2016-10" db="EMBL/GenBank/DDBJ databases">
        <authorList>
            <person name="de Groot N.N."/>
        </authorList>
    </citation>
    <scope>NUCLEOTIDE SEQUENCE [LARGE SCALE GENOMIC DNA]</scope>
    <source>
        <strain evidence="8 9">AA1</strain>
    </source>
</reference>
<keyword evidence="3" id="KW-0201">Cytochrome c-type biogenesis</keyword>
<dbReference type="OrthoDB" id="9770923at2"/>
<dbReference type="Proteomes" id="UP000198870">
    <property type="component" value="Unassembled WGS sequence"/>
</dbReference>
<dbReference type="InterPro" id="IPR023494">
    <property type="entry name" value="Cyt_c_bgen_Ccs1/CcsB/ResB"/>
</dbReference>
<keyword evidence="9" id="KW-1185">Reference proteome</keyword>
<dbReference type="STRING" id="419481.SAMN05216233_12467"/>
<evidence type="ECO:0000256" key="4">
    <source>
        <dbReference type="ARBA" id="ARBA00022989"/>
    </source>
</evidence>
<accession>A0A1G5J391</accession>
<evidence type="ECO:0000313" key="9">
    <source>
        <dbReference type="Proteomes" id="UP000198870"/>
    </source>
</evidence>
<comment type="subcellular location">
    <subcellularLocation>
        <location evidence="1">Membrane</location>
        <topology evidence="1">Multi-pass membrane protein</topology>
    </subcellularLocation>
</comment>
<dbReference type="RefSeq" id="WP_092214797.1">
    <property type="nucleotide sequence ID" value="NZ_FMUX01000024.1"/>
</dbReference>
<name>A0A1G5J391_9BACT</name>
<dbReference type="PANTHER" id="PTHR31566">
    <property type="entry name" value="CYTOCHROME C BIOGENESIS PROTEIN CCS1, CHLOROPLASTIC"/>
    <property type="match status" value="1"/>
</dbReference>
<evidence type="ECO:0000256" key="6">
    <source>
        <dbReference type="SAM" id="Phobius"/>
    </source>
</evidence>
<keyword evidence="5 6" id="KW-0472">Membrane</keyword>
<feature type="transmembrane region" description="Helical" evidence="6">
    <location>
        <begin position="71"/>
        <end position="92"/>
    </location>
</feature>
<organism evidence="8 9">
    <name type="scientific">Desulfoluna spongiiphila</name>
    <dbReference type="NCBI Taxonomy" id="419481"/>
    <lineage>
        <taxon>Bacteria</taxon>
        <taxon>Pseudomonadati</taxon>
        <taxon>Thermodesulfobacteriota</taxon>
        <taxon>Desulfobacteria</taxon>
        <taxon>Desulfobacterales</taxon>
        <taxon>Desulfolunaceae</taxon>
        <taxon>Desulfoluna</taxon>
    </lineage>
</organism>
<protein>
    <submittedName>
        <fullName evidence="8">Cytochrome c biogenesis protein</fullName>
    </submittedName>
</protein>
<dbReference type="PANTHER" id="PTHR31566:SF0">
    <property type="entry name" value="CYTOCHROME C BIOGENESIS PROTEIN CCS1, CHLOROPLASTIC"/>
    <property type="match status" value="1"/>
</dbReference>